<reference evidence="3 4" key="1">
    <citation type="journal article" date="2010" name="Nature">
        <title>Genome sequencing and analysis of the model grass Brachypodium distachyon.</title>
        <authorList>
            <consortium name="International Brachypodium Initiative"/>
        </authorList>
    </citation>
    <scope>NUCLEOTIDE SEQUENCE [LARGE SCALE GENOMIC DNA]</scope>
    <source>
        <strain evidence="3 4">Bd21</strain>
    </source>
</reference>
<feature type="compositionally biased region" description="Gly residues" evidence="1">
    <location>
        <begin position="176"/>
        <end position="201"/>
    </location>
</feature>
<keyword evidence="2" id="KW-0732">Signal</keyword>
<feature type="chain" id="PRO_5033311519" evidence="2">
    <location>
        <begin position="19"/>
        <end position="280"/>
    </location>
</feature>
<feature type="region of interest" description="Disordered" evidence="1">
    <location>
        <begin position="23"/>
        <end position="42"/>
    </location>
</feature>
<organism evidence="3">
    <name type="scientific">Brachypodium distachyon</name>
    <name type="common">Purple false brome</name>
    <name type="synonym">Trachynia distachya</name>
    <dbReference type="NCBI Taxonomy" id="15368"/>
    <lineage>
        <taxon>Eukaryota</taxon>
        <taxon>Viridiplantae</taxon>
        <taxon>Streptophyta</taxon>
        <taxon>Embryophyta</taxon>
        <taxon>Tracheophyta</taxon>
        <taxon>Spermatophyta</taxon>
        <taxon>Magnoliopsida</taxon>
        <taxon>Liliopsida</taxon>
        <taxon>Poales</taxon>
        <taxon>Poaceae</taxon>
        <taxon>BOP clade</taxon>
        <taxon>Pooideae</taxon>
        <taxon>Stipodae</taxon>
        <taxon>Brachypodieae</taxon>
        <taxon>Brachypodium</taxon>
    </lineage>
</organism>
<evidence type="ECO:0000256" key="2">
    <source>
        <dbReference type="SAM" id="SignalP"/>
    </source>
</evidence>
<proteinExistence type="predicted"/>
<evidence type="ECO:0000313" key="5">
    <source>
        <dbReference type="Proteomes" id="UP000008810"/>
    </source>
</evidence>
<dbReference type="InParanoid" id="A0A2K2CVT8"/>
<feature type="compositionally biased region" description="Gly residues" evidence="1">
    <location>
        <begin position="137"/>
        <end position="147"/>
    </location>
</feature>
<dbReference type="EMBL" id="CM000882">
    <property type="protein sequence ID" value="PNT66143.1"/>
    <property type="molecule type" value="Genomic_DNA"/>
</dbReference>
<reference evidence="4" key="3">
    <citation type="submission" date="2018-08" db="UniProtKB">
        <authorList>
            <consortium name="EnsemblPlants"/>
        </authorList>
    </citation>
    <scope>IDENTIFICATION</scope>
    <source>
        <strain evidence="4">cv. Bd21</strain>
    </source>
</reference>
<sequence>MLSFFSLSCFFCIYSISSSPLTPRGIPNPHRGDPPPSPSTAAQEAACRRATVVARGGARRQGDGGLCIGKQHVMRRGRGGVPAAGKAACKGACRRAASGGLGGKRGQRRACGAAHEGGGAVGLGCAGSRVGRRRGQHGGGEALGLGGESSRAGAGCRPAAARALASGGASPSRSGGSHGGSSRGDEVGGGGVRRGGEGDGGSHSPAATRNPADRDGRGGATGGSWLRACVLGQMGTLAGNTQTWVATQKIWVSNFLGMLLELAFGRYMSCTSFFPTKGYT</sequence>
<feature type="region of interest" description="Disordered" evidence="1">
    <location>
        <begin position="163"/>
        <end position="220"/>
    </location>
</feature>
<dbReference type="Proteomes" id="UP000008810">
    <property type="component" value="Chromosome 3"/>
</dbReference>
<dbReference type="AlphaFoldDB" id="A0A2K2CVT8"/>
<gene>
    <name evidence="3" type="ORF">BRADI_3g07666v3</name>
</gene>
<feature type="signal peptide" evidence="2">
    <location>
        <begin position="1"/>
        <end position="18"/>
    </location>
</feature>
<keyword evidence="5" id="KW-1185">Reference proteome</keyword>
<feature type="compositionally biased region" description="Low complexity" evidence="1">
    <location>
        <begin position="163"/>
        <end position="175"/>
    </location>
</feature>
<evidence type="ECO:0000256" key="1">
    <source>
        <dbReference type="SAM" id="MobiDB-lite"/>
    </source>
</evidence>
<dbReference type="Gramene" id="PNT66143">
    <property type="protein sequence ID" value="PNT66143"/>
    <property type="gene ID" value="BRADI_3g07666v3"/>
</dbReference>
<name>A0A2K2CVT8_BRADI</name>
<accession>A0A2K2CVT8</accession>
<evidence type="ECO:0000313" key="4">
    <source>
        <dbReference type="EnsemblPlants" id="PNT66143"/>
    </source>
</evidence>
<reference evidence="3" key="2">
    <citation type="submission" date="2017-06" db="EMBL/GenBank/DDBJ databases">
        <title>WGS assembly of Brachypodium distachyon.</title>
        <authorList>
            <consortium name="The International Brachypodium Initiative"/>
            <person name="Lucas S."/>
            <person name="Harmon-Smith M."/>
            <person name="Lail K."/>
            <person name="Tice H."/>
            <person name="Grimwood J."/>
            <person name="Bruce D."/>
            <person name="Barry K."/>
            <person name="Shu S."/>
            <person name="Lindquist E."/>
            <person name="Wang M."/>
            <person name="Pitluck S."/>
            <person name="Vogel J.P."/>
            <person name="Garvin D.F."/>
            <person name="Mockler T.C."/>
            <person name="Schmutz J."/>
            <person name="Rokhsar D."/>
            <person name="Bevan M.W."/>
        </authorList>
    </citation>
    <scope>NUCLEOTIDE SEQUENCE</scope>
    <source>
        <strain evidence="3">Bd21</strain>
    </source>
</reference>
<dbReference type="EnsemblPlants" id="PNT66143">
    <property type="protein sequence ID" value="PNT66143"/>
    <property type="gene ID" value="BRADI_3g07666v3"/>
</dbReference>
<evidence type="ECO:0000313" key="3">
    <source>
        <dbReference type="EMBL" id="PNT66143.1"/>
    </source>
</evidence>
<protein>
    <submittedName>
        <fullName evidence="3 4">Uncharacterized protein</fullName>
    </submittedName>
</protein>
<feature type="region of interest" description="Disordered" evidence="1">
    <location>
        <begin position="131"/>
        <end position="151"/>
    </location>
</feature>